<feature type="compositionally biased region" description="Low complexity" evidence="4">
    <location>
        <begin position="393"/>
        <end position="404"/>
    </location>
</feature>
<dbReference type="GO" id="GO:0030313">
    <property type="term" value="C:cell envelope"/>
    <property type="evidence" value="ECO:0007669"/>
    <property type="project" value="UniProtKB-SubCell"/>
</dbReference>
<evidence type="ECO:0000259" key="5">
    <source>
        <dbReference type="Pfam" id="PF25954"/>
    </source>
</evidence>
<dbReference type="InterPro" id="IPR058647">
    <property type="entry name" value="BSH_CzcB-like"/>
</dbReference>
<feature type="coiled-coil region" evidence="3">
    <location>
        <begin position="180"/>
        <end position="207"/>
    </location>
</feature>
<keyword evidence="2 3" id="KW-0175">Coiled coil</keyword>
<gene>
    <name evidence="8" type="ORF">FHP08_16170</name>
</gene>
<dbReference type="PANTHER" id="PTHR30469:SF11">
    <property type="entry name" value="BLL4320 PROTEIN"/>
    <property type="match status" value="1"/>
</dbReference>
<feature type="compositionally biased region" description="Low complexity" evidence="4">
    <location>
        <begin position="31"/>
        <end position="64"/>
    </location>
</feature>
<dbReference type="AlphaFoldDB" id="A0A5C8NRK3"/>
<name>A0A5C8NRK3_9BURK</name>
<dbReference type="Pfam" id="PF25973">
    <property type="entry name" value="BSH_CzcB"/>
    <property type="match status" value="1"/>
</dbReference>
<dbReference type="Proteomes" id="UP000321548">
    <property type="component" value="Unassembled WGS sequence"/>
</dbReference>
<comment type="similarity">
    <text evidence="1">Belongs to the membrane fusion protein (MFP) (TC 8.A.1) family.</text>
</comment>
<dbReference type="Gene3D" id="2.40.420.20">
    <property type="match status" value="1"/>
</dbReference>
<dbReference type="Pfam" id="PF25989">
    <property type="entry name" value="YknX_C"/>
    <property type="match status" value="1"/>
</dbReference>
<protein>
    <submittedName>
        <fullName evidence="8">Efflux RND transporter periplasmic adaptor subunit</fullName>
    </submittedName>
</protein>
<dbReference type="InterPro" id="IPR058637">
    <property type="entry name" value="YknX-like_C"/>
</dbReference>
<dbReference type="GO" id="GO:0019898">
    <property type="term" value="C:extrinsic component of membrane"/>
    <property type="evidence" value="ECO:0007669"/>
    <property type="project" value="InterPro"/>
</dbReference>
<feature type="domain" description="YknX-like C-terminal permuted SH3-like" evidence="7">
    <location>
        <begin position="322"/>
        <end position="390"/>
    </location>
</feature>
<evidence type="ECO:0000256" key="1">
    <source>
        <dbReference type="ARBA" id="ARBA00009477"/>
    </source>
</evidence>
<dbReference type="PANTHER" id="PTHR30469">
    <property type="entry name" value="MULTIDRUG RESISTANCE PROTEIN MDTA"/>
    <property type="match status" value="1"/>
</dbReference>
<evidence type="ECO:0000259" key="6">
    <source>
        <dbReference type="Pfam" id="PF25973"/>
    </source>
</evidence>
<dbReference type="EMBL" id="VDUY01000007">
    <property type="protein sequence ID" value="TXL63928.1"/>
    <property type="molecule type" value="Genomic_DNA"/>
</dbReference>
<proteinExistence type="inferred from homology"/>
<evidence type="ECO:0000259" key="7">
    <source>
        <dbReference type="Pfam" id="PF25989"/>
    </source>
</evidence>
<dbReference type="GO" id="GO:0015562">
    <property type="term" value="F:efflux transmembrane transporter activity"/>
    <property type="evidence" value="ECO:0007669"/>
    <property type="project" value="TreeGrafter"/>
</dbReference>
<evidence type="ECO:0000256" key="2">
    <source>
        <dbReference type="ARBA" id="ARBA00023054"/>
    </source>
</evidence>
<dbReference type="Gene3D" id="2.40.50.100">
    <property type="match status" value="1"/>
</dbReference>
<feature type="region of interest" description="Disordered" evidence="4">
    <location>
        <begin position="25"/>
        <end position="76"/>
    </location>
</feature>
<dbReference type="OrthoDB" id="9784484at2"/>
<evidence type="ECO:0000313" key="9">
    <source>
        <dbReference type="Proteomes" id="UP000321548"/>
    </source>
</evidence>
<dbReference type="GO" id="GO:1990281">
    <property type="term" value="C:efflux pump complex"/>
    <property type="evidence" value="ECO:0007669"/>
    <property type="project" value="TreeGrafter"/>
</dbReference>
<dbReference type="Pfam" id="PF25954">
    <property type="entry name" value="Beta-barrel_RND_2"/>
    <property type="match status" value="1"/>
</dbReference>
<dbReference type="FunFam" id="2.40.30.170:FF:000010">
    <property type="entry name" value="Efflux RND transporter periplasmic adaptor subunit"/>
    <property type="match status" value="1"/>
</dbReference>
<comment type="caution">
    <text evidence="8">The sequence shown here is derived from an EMBL/GenBank/DDBJ whole genome shotgun (WGS) entry which is preliminary data.</text>
</comment>
<reference evidence="8 9" key="1">
    <citation type="submission" date="2019-06" db="EMBL/GenBank/DDBJ databases">
        <title>Quisquiliibacterium sp. nov., isolated from a maize field.</title>
        <authorList>
            <person name="Lin S.-Y."/>
            <person name="Tsai C.-F."/>
            <person name="Young C.-C."/>
        </authorList>
    </citation>
    <scope>NUCLEOTIDE SEQUENCE [LARGE SCALE GENOMIC DNA]</scope>
    <source>
        <strain evidence="8 9">CC-CFT501</strain>
    </source>
</reference>
<dbReference type="GO" id="GO:1990195">
    <property type="term" value="C:macrolide transmembrane transporter complex"/>
    <property type="evidence" value="ECO:0007669"/>
    <property type="project" value="InterPro"/>
</dbReference>
<feature type="region of interest" description="Disordered" evidence="4">
    <location>
        <begin position="393"/>
        <end position="413"/>
    </location>
</feature>
<keyword evidence="9" id="KW-1185">Reference proteome</keyword>
<accession>A0A5C8NRK3</accession>
<dbReference type="GO" id="GO:1990961">
    <property type="term" value="P:xenobiotic detoxification by transmembrane export across the plasma membrane"/>
    <property type="evidence" value="ECO:0007669"/>
    <property type="project" value="InterPro"/>
</dbReference>
<dbReference type="InterPro" id="IPR058792">
    <property type="entry name" value="Beta-barrel_RND_2"/>
</dbReference>
<sequence length="413" mass="43170">MYWVLAAAGLAALAWGGWQWQRGPAGPAYEAPSARAPQGPAAAGQAEAKPGAAQGAPGAQTGRPPADPPGGAPARVGAGATVAVEAADAVTISLSRVVSAVGTLRAAESVVIKPETAGRIARIGFEGGARVRKGDLLIALDAAIVAAESEQTRAELALAQANYQRTVDLAQKQFVSERARDEAAANLRVLEARLKLAQARLSRTEIRAPFAGVLGLRNVSLGDYVREGDALVVLEDVSSMQVDLRLPERFLSQIRRGQQLRVEFDAWPGREFPAELEAIDVQVDANGRSVVARGRLANADGLLRAGMFAKASLTLSENPRAVMVPEEAVVPMGSDLFVYRIEDEKAFRTRVSTGQRREGRVEIVEGLAPGARVVTAGQLKLQRDGQQVRVVASGQAGTAAQGPAAPVPAPSGG</sequence>
<dbReference type="InterPro" id="IPR006143">
    <property type="entry name" value="RND_pump_MFP"/>
</dbReference>
<dbReference type="InterPro" id="IPR030190">
    <property type="entry name" value="MacA_alpha-hairpin_sf"/>
</dbReference>
<dbReference type="Gene3D" id="6.10.140.1990">
    <property type="match status" value="1"/>
</dbReference>
<evidence type="ECO:0000313" key="8">
    <source>
        <dbReference type="EMBL" id="TXL63928.1"/>
    </source>
</evidence>
<dbReference type="NCBIfam" id="TIGR01730">
    <property type="entry name" value="RND_mfp"/>
    <property type="match status" value="1"/>
</dbReference>
<dbReference type="SUPFAM" id="SSF111369">
    <property type="entry name" value="HlyD-like secretion proteins"/>
    <property type="match status" value="1"/>
</dbReference>
<evidence type="ECO:0000256" key="3">
    <source>
        <dbReference type="SAM" id="Coils"/>
    </source>
</evidence>
<organism evidence="8 9">
    <name type="scientific">Zeimonas arvi</name>
    <dbReference type="NCBI Taxonomy" id="2498847"/>
    <lineage>
        <taxon>Bacteria</taxon>
        <taxon>Pseudomonadati</taxon>
        <taxon>Pseudomonadota</taxon>
        <taxon>Betaproteobacteria</taxon>
        <taxon>Burkholderiales</taxon>
        <taxon>Burkholderiaceae</taxon>
        <taxon>Zeimonas</taxon>
    </lineage>
</organism>
<feature type="domain" description="CzcB-like barrel-sandwich hybrid" evidence="6">
    <location>
        <begin position="110"/>
        <end position="234"/>
    </location>
</feature>
<dbReference type="Gene3D" id="2.40.30.170">
    <property type="match status" value="1"/>
</dbReference>
<feature type="domain" description="CusB-like beta-barrel" evidence="5">
    <location>
        <begin position="243"/>
        <end position="314"/>
    </location>
</feature>
<evidence type="ECO:0000256" key="4">
    <source>
        <dbReference type="SAM" id="MobiDB-lite"/>
    </source>
</evidence>